<evidence type="ECO:0000313" key="2">
    <source>
        <dbReference type="EMBL" id="SIP90090.1"/>
    </source>
</evidence>
<gene>
    <name evidence="2" type="ORF">SAMN05878282_101229</name>
</gene>
<dbReference type="Proteomes" id="UP000185841">
    <property type="component" value="Unassembled WGS sequence"/>
</dbReference>
<sequence>MSNTETQAPEQKLQSVTLLKPHIHGGVDYAKGDKIQVNEADKAWLIANEIIAAPAAK</sequence>
<proteinExistence type="predicted"/>
<name>A0A1N6NDE2_AQUAC</name>
<feature type="domain" description="DUF7210" evidence="1">
    <location>
        <begin position="15"/>
        <end position="51"/>
    </location>
</feature>
<dbReference type="InterPro" id="IPR055634">
    <property type="entry name" value="DUF7210"/>
</dbReference>
<protein>
    <recommendedName>
        <fullName evidence="1">DUF7210 domain-containing protein</fullName>
    </recommendedName>
</protein>
<dbReference type="AlphaFoldDB" id="A0A1N6NDE2"/>
<dbReference type="EMBL" id="FTMP01000001">
    <property type="protein sequence ID" value="SIP90090.1"/>
    <property type="molecule type" value="Genomic_DNA"/>
</dbReference>
<organism evidence="2 3">
    <name type="scientific">Aquipseudomonas alcaligenes</name>
    <name type="common">Pseudomonas alcaligenes</name>
    <dbReference type="NCBI Taxonomy" id="43263"/>
    <lineage>
        <taxon>Bacteria</taxon>
        <taxon>Pseudomonadati</taxon>
        <taxon>Pseudomonadota</taxon>
        <taxon>Gammaproteobacteria</taxon>
        <taxon>Pseudomonadales</taxon>
        <taxon>Pseudomonadaceae</taxon>
        <taxon>Aquipseudomonas</taxon>
    </lineage>
</organism>
<accession>A0A1N6NDE2</accession>
<dbReference type="Pfam" id="PF23843">
    <property type="entry name" value="DUF7210"/>
    <property type="match status" value="1"/>
</dbReference>
<evidence type="ECO:0000259" key="1">
    <source>
        <dbReference type="Pfam" id="PF23843"/>
    </source>
</evidence>
<reference evidence="2 3" key="1">
    <citation type="submission" date="2017-01" db="EMBL/GenBank/DDBJ databases">
        <authorList>
            <person name="Mah S.A."/>
            <person name="Swanson W.J."/>
            <person name="Moy G.W."/>
            <person name="Vacquier V.D."/>
        </authorList>
    </citation>
    <scope>NUCLEOTIDE SEQUENCE [LARGE SCALE GENOMIC DNA]</scope>
    <source>
        <strain evidence="2 3">RU36E</strain>
    </source>
</reference>
<evidence type="ECO:0000313" key="3">
    <source>
        <dbReference type="Proteomes" id="UP000185841"/>
    </source>
</evidence>
<dbReference type="RefSeq" id="WP_175613905.1">
    <property type="nucleotide sequence ID" value="NZ_FTMP01000001.1"/>
</dbReference>